<gene>
    <name evidence="8" type="ORF">B0H63DRAFT_464238</name>
</gene>
<dbReference type="PANTHER" id="PTHR33048:SF47">
    <property type="entry name" value="INTEGRAL MEMBRANE PROTEIN-RELATED"/>
    <property type="match status" value="1"/>
</dbReference>
<feature type="transmembrane region" description="Helical" evidence="6">
    <location>
        <begin position="240"/>
        <end position="258"/>
    </location>
</feature>
<dbReference type="EMBL" id="JAULSW010000002">
    <property type="protein sequence ID" value="KAK3389735.1"/>
    <property type="molecule type" value="Genomic_DNA"/>
</dbReference>
<evidence type="ECO:0000256" key="2">
    <source>
        <dbReference type="ARBA" id="ARBA00022692"/>
    </source>
</evidence>
<evidence type="ECO:0000256" key="4">
    <source>
        <dbReference type="ARBA" id="ARBA00023136"/>
    </source>
</evidence>
<evidence type="ECO:0000259" key="7">
    <source>
        <dbReference type="Pfam" id="PF20684"/>
    </source>
</evidence>
<dbReference type="Proteomes" id="UP001285441">
    <property type="component" value="Unassembled WGS sequence"/>
</dbReference>
<keyword evidence="4 6" id="KW-0472">Membrane</keyword>
<proteinExistence type="inferred from homology"/>
<dbReference type="PANTHER" id="PTHR33048">
    <property type="entry name" value="PTH11-LIKE INTEGRAL MEMBRANE PROTEIN (AFU_ORTHOLOGUE AFUA_5G11245)"/>
    <property type="match status" value="1"/>
</dbReference>
<feature type="transmembrane region" description="Helical" evidence="6">
    <location>
        <begin position="152"/>
        <end position="174"/>
    </location>
</feature>
<evidence type="ECO:0000256" key="1">
    <source>
        <dbReference type="ARBA" id="ARBA00004141"/>
    </source>
</evidence>
<dbReference type="AlphaFoldDB" id="A0AAE0NY07"/>
<keyword evidence="9" id="KW-1185">Reference proteome</keyword>
<comment type="caution">
    <text evidence="8">The sequence shown here is derived from an EMBL/GenBank/DDBJ whole genome shotgun (WGS) entry which is preliminary data.</text>
</comment>
<comment type="similarity">
    <text evidence="5">Belongs to the SAT4 family.</text>
</comment>
<dbReference type="InterPro" id="IPR052337">
    <property type="entry name" value="SAT4-like"/>
</dbReference>
<evidence type="ECO:0000313" key="8">
    <source>
        <dbReference type="EMBL" id="KAK3389735.1"/>
    </source>
</evidence>
<reference evidence="8" key="2">
    <citation type="submission" date="2023-06" db="EMBL/GenBank/DDBJ databases">
        <authorList>
            <consortium name="Lawrence Berkeley National Laboratory"/>
            <person name="Haridas S."/>
            <person name="Hensen N."/>
            <person name="Bonometti L."/>
            <person name="Westerberg I."/>
            <person name="Brannstrom I.O."/>
            <person name="Guillou S."/>
            <person name="Cros-Aarteil S."/>
            <person name="Calhoun S."/>
            <person name="Kuo A."/>
            <person name="Mondo S."/>
            <person name="Pangilinan J."/>
            <person name="Riley R."/>
            <person name="LaButti K."/>
            <person name="Andreopoulos B."/>
            <person name="Lipzen A."/>
            <person name="Chen C."/>
            <person name="Yanf M."/>
            <person name="Daum C."/>
            <person name="Ng V."/>
            <person name="Clum A."/>
            <person name="Steindorff A."/>
            <person name="Ohm R."/>
            <person name="Martin F."/>
            <person name="Silar P."/>
            <person name="Natvig D."/>
            <person name="Lalanne C."/>
            <person name="Gautier V."/>
            <person name="Ament-velasquez S.L."/>
            <person name="Kruys A."/>
            <person name="Hutchinson M.I."/>
            <person name="Powell A.J."/>
            <person name="Barry K."/>
            <person name="Miller A.N."/>
            <person name="Grigoriev I.V."/>
            <person name="Debuchy R."/>
            <person name="Gladieux P."/>
            <person name="Thoren M.H."/>
            <person name="Johannesson H."/>
        </authorList>
    </citation>
    <scope>NUCLEOTIDE SEQUENCE</scope>
    <source>
        <strain evidence="8">CBS 232.78</strain>
    </source>
</reference>
<evidence type="ECO:0000256" key="5">
    <source>
        <dbReference type="ARBA" id="ARBA00038359"/>
    </source>
</evidence>
<feature type="domain" description="Rhodopsin" evidence="7">
    <location>
        <begin position="58"/>
        <end position="308"/>
    </location>
</feature>
<reference evidence="8" key="1">
    <citation type="journal article" date="2023" name="Mol. Phylogenet. Evol.">
        <title>Genome-scale phylogeny and comparative genomics of the fungal order Sordariales.</title>
        <authorList>
            <person name="Hensen N."/>
            <person name="Bonometti L."/>
            <person name="Westerberg I."/>
            <person name="Brannstrom I.O."/>
            <person name="Guillou S."/>
            <person name="Cros-Aarteil S."/>
            <person name="Calhoun S."/>
            <person name="Haridas S."/>
            <person name="Kuo A."/>
            <person name="Mondo S."/>
            <person name="Pangilinan J."/>
            <person name="Riley R."/>
            <person name="LaButti K."/>
            <person name="Andreopoulos B."/>
            <person name="Lipzen A."/>
            <person name="Chen C."/>
            <person name="Yan M."/>
            <person name="Daum C."/>
            <person name="Ng V."/>
            <person name="Clum A."/>
            <person name="Steindorff A."/>
            <person name="Ohm R.A."/>
            <person name="Martin F."/>
            <person name="Silar P."/>
            <person name="Natvig D.O."/>
            <person name="Lalanne C."/>
            <person name="Gautier V."/>
            <person name="Ament-Velasquez S.L."/>
            <person name="Kruys A."/>
            <person name="Hutchinson M.I."/>
            <person name="Powell A.J."/>
            <person name="Barry K."/>
            <person name="Miller A.N."/>
            <person name="Grigoriev I.V."/>
            <person name="Debuchy R."/>
            <person name="Gladieux P."/>
            <person name="Hiltunen Thoren M."/>
            <person name="Johannesson H."/>
        </authorList>
    </citation>
    <scope>NUCLEOTIDE SEQUENCE</scope>
    <source>
        <strain evidence="8">CBS 232.78</strain>
    </source>
</reference>
<evidence type="ECO:0000256" key="6">
    <source>
        <dbReference type="SAM" id="Phobius"/>
    </source>
</evidence>
<name>A0AAE0NY07_9PEZI</name>
<feature type="transmembrane region" description="Helical" evidence="6">
    <location>
        <begin position="41"/>
        <end position="62"/>
    </location>
</feature>
<organism evidence="8 9">
    <name type="scientific">Podospora didyma</name>
    <dbReference type="NCBI Taxonomy" id="330526"/>
    <lineage>
        <taxon>Eukaryota</taxon>
        <taxon>Fungi</taxon>
        <taxon>Dikarya</taxon>
        <taxon>Ascomycota</taxon>
        <taxon>Pezizomycotina</taxon>
        <taxon>Sordariomycetes</taxon>
        <taxon>Sordariomycetidae</taxon>
        <taxon>Sordariales</taxon>
        <taxon>Podosporaceae</taxon>
        <taxon>Podospora</taxon>
    </lineage>
</organism>
<feature type="transmembrane region" description="Helical" evidence="6">
    <location>
        <begin position="74"/>
        <end position="97"/>
    </location>
</feature>
<feature type="transmembrane region" description="Helical" evidence="6">
    <location>
        <begin position="117"/>
        <end position="140"/>
    </location>
</feature>
<keyword evidence="3 6" id="KW-1133">Transmembrane helix</keyword>
<evidence type="ECO:0000256" key="3">
    <source>
        <dbReference type="ARBA" id="ARBA00022989"/>
    </source>
</evidence>
<sequence length="389" mass="43674">MLVARDSPVAAAPDSAPPPYPPGFNHEIYLVVPLFNRRADLLALTISFMVFSCICSVLRLYYRFVVLRAPGWDDLFVVLALLCTNVCSILLCIAPDYGFGKSMYVLTLPETERLMKIMYVGNFPYPLSVTFIKIALLFQYLRIFEADSKRILICKCLIFIIAIWGMIFAIFTWLPCIPLDAFWDFSLIDAKCWGFGSRHLSEFMHYFVSQAITTSIFDLVIFILPAHLYFQPGAQKKTRIALLCLFAMGLAVILLTLWRMAYVIQMERAGAGSFDPTWYSPTAAGLANLEIHLAVACAALPVFWPGLERTWNKIFVTCEVSVTTEHGQFFPRSNDIEMQSMSSDKDLTFDAAQMPEGWEPFVGDETSGLGESETVIESLTAAAQSKKGK</sequence>
<dbReference type="InterPro" id="IPR049326">
    <property type="entry name" value="Rhodopsin_dom_fungi"/>
</dbReference>
<comment type="subcellular location">
    <subcellularLocation>
        <location evidence="1">Membrane</location>
        <topology evidence="1">Multi-pass membrane protein</topology>
    </subcellularLocation>
</comment>
<protein>
    <recommendedName>
        <fullName evidence="7">Rhodopsin domain-containing protein</fullName>
    </recommendedName>
</protein>
<dbReference type="Pfam" id="PF20684">
    <property type="entry name" value="Fung_rhodopsin"/>
    <property type="match status" value="1"/>
</dbReference>
<keyword evidence="2 6" id="KW-0812">Transmembrane</keyword>
<accession>A0AAE0NY07</accession>
<feature type="transmembrane region" description="Helical" evidence="6">
    <location>
        <begin position="203"/>
        <end position="228"/>
    </location>
</feature>
<feature type="transmembrane region" description="Helical" evidence="6">
    <location>
        <begin position="278"/>
        <end position="304"/>
    </location>
</feature>
<dbReference type="GO" id="GO:0016020">
    <property type="term" value="C:membrane"/>
    <property type="evidence" value="ECO:0007669"/>
    <property type="project" value="UniProtKB-SubCell"/>
</dbReference>
<evidence type="ECO:0000313" key="9">
    <source>
        <dbReference type="Proteomes" id="UP001285441"/>
    </source>
</evidence>